<dbReference type="RefSeq" id="WP_184832501.1">
    <property type="nucleotide sequence ID" value="NZ_JACHNF010000001.1"/>
</dbReference>
<gene>
    <name evidence="3" type="ORF">HDA44_001552</name>
</gene>
<organism evidence="3 4">
    <name type="scientific">Kribbella solani</name>
    <dbReference type="NCBI Taxonomy" id="236067"/>
    <lineage>
        <taxon>Bacteria</taxon>
        <taxon>Bacillati</taxon>
        <taxon>Actinomycetota</taxon>
        <taxon>Actinomycetes</taxon>
        <taxon>Propionibacteriales</taxon>
        <taxon>Kribbellaceae</taxon>
        <taxon>Kribbella</taxon>
    </lineage>
</organism>
<feature type="compositionally biased region" description="Basic and acidic residues" evidence="1">
    <location>
        <begin position="278"/>
        <end position="308"/>
    </location>
</feature>
<accession>A0A841DJY7</accession>
<feature type="region of interest" description="Disordered" evidence="1">
    <location>
        <begin position="226"/>
        <end position="652"/>
    </location>
</feature>
<dbReference type="InterPro" id="IPR021421">
    <property type="entry name" value="DUF3071"/>
</dbReference>
<sequence>MREARLVGLSQDGKQLVLAMAETGEEFAVPVDDRLRAALRGDRARLGQLEIQMESALRPRDIQARIRAGESPEAVAAVAQMPMERVMAFAGPVLAERDHIANLAQRASVRRRGGGDAPTRNLGAWVTDRLRTRHIDPASAEWDAWRREDGRWAVRVSYFVESEDSDDSEAEAKDEKVAMFAYDAPGRYAVPDDDEARWLVGEQPQVVPAPVQPHPGERRLTAVADIDPALAPDHGADSYEAGFEDTIALRRRNHPSSRDTERYEPEAGRDGSGFGRDGGQDGRGFAREAGRDDSGRDFGVEGRRDGEAGRSAGPDFGRDTGERATGREFGRDTGERGAGREFGRESARDGARGPRRVHSVPDPDEEPTLIDVPLDQPPAPRPSVRAVERPTDPPAFASPPEDHTSDQSPRTHHQPTRNTHPTEAPHSSDHSDPHTPAAHSTDRRPTDPRTSDPTQPAPRPASPHPAEAHTSEPTRTDPRPGEPRTSEPTPRPPEARTSESTRRVAEPHGSESPRTGPRPAEPHASESARTASRRADVRTAEAGQAGARSTDRRLADPAEPRNTEPGSAEPRNAGPRPADPRSASAGSRPADPRTPESAEVDAQPTLPDGTDTSATANPPDDTPAEPKKKPARRNKRASVPSWDEIMFGKKAD</sequence>
<feature type="compositionally biased region" description="Basic and acidic residues" evidence="1">
    <location>
        <begin position="549"/>
        <end position="562"/>
    </location>
</feature>
<feature type="domain" description="DUF3071" evidence="2">
    <location>
        <begin position="1"/>
        <end position="163"/>
    </location>
</feature>
<feature type="compositionally biased region" description="Basic and acidic residues" evidence="1">
    <location>
        <begin position="440"/>
        <end position="450"/>
    </location>
</feature>
<feature type="compositionally biased region" description="Basic and acidic residues" evidence="1">
    <location>
        <begin position="466"/>
        <end position="485"/>
    </location>
</feature>
<proteinExistence type="predicted"/>
<evidence type="ECO:0000313" key="4">
    <source>
        <dbReference type="Proteomes" id="UP000558997"/>
    </source>
</evidence>
<protein>
    <recommendedName>
        <fullName evidence="2">DUF3071 domain-containing protein</fullName>
    </recommendedName>
</protein>
<dbReference type="EMBL" id="JACHNF010000001">
    <property type="protein sequence ID" value="MBB5978211.1"/>
    <property type="molecule type" value="Genomic_DNA"/>
</dbReference>
<dbReference type="NCBIfam" id="NF040712">
    <property type="entry name" value="SepH"/>
    <property type="match status" value="1"/>
</dbReference>
<name>A0A841DJY7_9ACTN</name>
<comment type="caution">
    <text evidence="3">The sequence shown here is derived from an EMBL/GenBank/DDBJ whole genome shotgun (WGS) entry which is preliminary data.</text>
</comment>
<dbReference type="Proteomes" id="UP000558997">
    <property type="component" value="Unassembled WGS sequence"/>
</dbReference>
<evidence type="ECO:0000313" key="3">
    <source>
        <dbReference type="EMBL" id="MBB5978211.1"/>
    </source>
</evidence>
<dbReference type="InterPro" id="IPR047682">
    <property type="entry name" value="SepH-like"/>
</dbReference>
<feature type="compositionally biased region" description="Basic and acidic residues" evidence="1">
    <location>
        <begin position="493"/>
        <end position="511"/>
    </location>
</feature>
<dbReference type="Pfam" id="PF11268">
    <property type="entry name" value="DUF3071"/>
    <property type="match status" value="1"/>
</dbReference>
<feature type="compositionally biased region" description="Basic and acidic residues" evidence="1">
    <location>
        <begin position="316"/>
        <end position="352"/>
    </location>
</feature>
<feature type="compositionally biased region" description="Basic and acidic residues" evidence="1">
    <location>
        <begin position="256"/>
        <end position="269"/>
    </location>
</feature>
<evidence type="ECO:0000259" key="2">
    <source>
        <dbReference type="Pfam" id="PF11268"/>
    </source>
</evidence>
<keyword evidence="4" id="KW-1185">Reference proteome</keyword>
<dbReference type="AlphaFoldDB" id="A0A841DJY7"/>
<reference evidence="3 4" key="1">
    <citation type="submission" date="2020-08" db="EMBL/GenBank/DDBJ databases">
        <title>Sequencing the genomes of 1000 actinobacteria strains.</title>
        <authorList>
            <person name="Klenk H.-P."/>
        </authorList>
    </citation>
    <scope>NUCLEOTIDE SEQUENCE [LARGE SCALE GENOMIC DNA]</scope>
    <source>
        <strain evidence="3 4">DSM 17294</strain>
    </source>
</reference>
<evidence type="ECO:0000256" key="1">
    <source>
        <dbReference type="SAM" id="MobiDB-lite"/>
    </source>
</evidence>